<accession>A0A8S2RGW1</accession>
<dbReference type="Gene3D" id="3.60.10.10">
    <property type="entry name" value="Endonuclease/exonuclease/phosphatase"/>
    <property type="match status" value="1"/>
</dbReference>
<proteinExistence type="predicted"/>
<protein>
    <recommendedName>
        <fullName evidence="3">Endonuclease/exonuclease/phosphatase domain-containing protein</fullName>
    </recommendedName>
</protein>
<dbReference type="SUPFAM" id="SSF56219">
    <property type="entry name" value="DNase I-like"/>
    <property type="match status" value="1"/>
</dbReference>
<comment type="caution">
    <text evidence="1">The sequence shown here is derived from an EMBL/GenBank/DDBJ whole genome shotgun (WGS) entry which is preliminary data.</text>
</comment>
<dbReference type="InterPro" id="IPR036691">
    <property type="entry name" value="Endo/exonu/phosph_ase_sf"/>
</dbReference>
<sequence>MILGDFNIDIEQDGEKADRLLEWMDSCCLEPVVPDSNTSRRSDRTIDYAVTIGVDLTIQAYEGETTSDHKPLLGVLVGDKTSTDEGSRTIWPVFTLMLSYIFDYWEKE</sequence>
<dbReference type="Proteomes" id="UP000681967">
    <property type="component" value="Unassembled WGS sequence"/>
</dbReference>
<dbReference type="AlphaFoldDB" id="A0A8S2RGW1"/>
<gene>
    <name evidence="1" type="ORF">BYL167_LOCUS22040</name>
</gene>
<dbReference type="EMBL" id="CAJOBH010011393">
    <property type="protein sequence ID" value="CAF4162462.1"/>
    <property type="molecule type" value="Genomic_DNA"/>
</dbReference>
<evidence type="ECO:0000313" key="1">
    <source>
        <dbReference type="EMBL" id="CAF4162462.1"/>
    </source>
</evidence>
<feature type="non-terminal residue" evidence="1">
    <location>
        <position position="108"/>
    </location>
</feature>
<reference evidence="1" key="1">
    <citation type="submission" date="2021-02" db="EMBL/GenBank/DDBJ databases">
        <authorList>
            <person name="Nowell W R."/>
        </authorList>
    </citation>
    <scope>NUCLEOTIDE SEQUENCE</scope>
</reference>
<organism evidence="1 2">
    <name type="scientific">Rotaria magnacalcarata</name>
    <dbReference type="NCBI Taxonomy" id="392030"/>
    <lineage>
        <taxon>Eukaryota</taxon>
        <taxon>Metazoa</taxon>
        <taxon>Spiralia</taxon>
        <taxon>Gnathifera</taxon>
        <taxon>Rotifera</taxon>
        <taxon>Eurotatoria</taxon>
        <taxon>Bdelloidea</taxon>
        <taxon>Philodinida</taxon>
        <taxon>Philodinidae</taxon>
        <taxon>Rotaria</taxon>
    </lineage>
</organism>
<evidence type="ECO:0008006" key="3">
    <source>
        <dbReference type="Google" id="ProtNLM"/>
    </source>
</evidence>
<name>A0A8S2RGW1_9BILA</name>
<evidence type="ECO:0000313" key="2">
    <source>
        <dbReference type="Proteomes" id="UP000681967"/>
    </source>
</evidence>